<dbReference type="Gene3D" id="3.40.50.450">
    <property type="match status" value="1"/>
</dbReference>
<dbReference type="SUPFAM" id="SSF52309">
    <property type="entry name" value="N-(deoxy)ribosyltransferase-like"/>
    <property type="match status" value="1"/>
</dbReference>
<dbReference type="PATRIC" id="fig|717774.3.peg.4045"/>
<keyword evidence="1" id="KW-0808">Transferase</keyword>
<dbReference type="PANTHER" id="PTHR15364:SF0">
    <property type="entry name" value="2'-DEOXYNUCLEOSIDE 5'-PHOSPHATE N-HYDROLASE 1"/>
    <property type="match status" value="1"/>
</dbReference>
<protein>
    <submittedName>
        <fullName evidence="1">Nucleoside 2-deoxyribosyltransferase</fullName>
    </submittedName>
</protein>
<dbReference type="KEGG" id="mme:Marme_3924"/>
<dbReference type="InterPro" id="IPR051239">
    <property type="entry name" value="2'-dNMP_N-hydrolase"/>
</dbReference>
<dbReference type="AlphaFoldDB" id="F2JYK5"/>
<dbReference type="GO" id="GO:0070694">
    <property type="term" value="F:5-hydroxymethyl-dUMP N-hydrolase activity"/>
    <property type="evidence" value="ECO:0007669"/>
    <property type="project" value="TreeGrafter"/>
</dbReference>
<name>F2JYK5_MARM1</name>
<accession>F2JYK5</accession>
<sequence length="189" mass="20817">MQTIYLAGPEVFLPNAEEIGENKKSLCKKYGFIGLFPLDKVITPQKTPIETALAISEGNELLVERSDIVLANLTPFRGTSADAGTIYELGLGRGLRKQLAAYSNTTTPFLERVWRDYGQGSIEQAPKGDIRDRLNHKIEEFGLIDNLMLEGGIHLANGLFLAGDVNNAYLYSDLSVFEALLKKLAEQAL</sequence>
<gene>
    <name evidence="1" type="ordered locus">Marme_3924</name>
</gene>
<dbReference type="PANTHER" id="PTHR15364">
    <property type="entry name" value="2'-DEOXYNUCLEOSIDE 5'-PHOSPHATE N-HYDROLASE 1"/>
    <property type="match status" value="1"/>
</dbReference>
<dbReference type="STRING" id="717774.Marme_3924"/>
<proteinExistence type="predicted"/>
<dbReference type="Proteomes" id="UP000001062">
    <property type="component" value="Chromosome"/>
</dbReference>
<evidence type="ECO:0000313" key="1">
    <source>
        <dbReference type="EMBL" id="ADZ93134.1"/>
    </source>
</evidence>
<dbReference type="GO" id="GO:0009159">
    <property type="term" value="P:deoxyribonucleoside monophosphate catabolic process"/>
    <property type="evidence" value="ECO:0007669"/>
    <property type="project" value="TreeGrafter"/>
</dbReference>
<dbReference type="eggNOG" id="COG3613">
    <property type="taxonomic scope" value="Bacteria"/>
</dbReference>
<dbReference type="RefSeq" id="WP_013663036.1">
    <property type="nucleotide sequence ID" value="NC_015276.1"/>
</dbReference>
<dbReference type="EMBL" id="CP002583">
    <property type="protein sequence ID" value="ADZ93134.1"/>
    <property type="molecule type" value="Genomic_DNA"/>
</dbReference>
<dbReference type="OrthoDB" id="9795789at2"/>
<organism evidence="1 2">
    <name type="scientific">Marinomonas mediterranea (strain ATCC 700492 / JCM 21426 / NBRC 103028 / MMB-1)</name>
    <dbReference type="NCBI Taxonomy" id="717774"/>
    <lineage>
        <taxon>Bacteria</taxon>
        <taxon>Pseudomonadati</taxon>
        <taxon>Pseudomonadota</taxon>
        <taxon>Gammaproteobacteria</taxon>
        <taxon>Oceanospirillales</taxon>
        <taxon>Oceanospirillaceae</taxon>
        <taxon>Marinomonas</taxon>
    </lineage>
</organism>
<dbReference type="Pfam" id="PF05014">
    <property type="entry name" value="Nuc_deoxyrib_tr"/>
    <property type="match status" value="1"/>
</dbReference>
<dbReference type="InterPro" id="IPR007710">
    <property type="entry name" value="Nucleoside_deoxyribTrfase"/>
</dbReference>
<evidence type="ECO:0000313" key="2">
    <source>
        <dbReference type="Proteomes" id="UP000001062"/>
    </source>
</evidence>
<dbReference type="GO" id="GO:0016740">
    <property type="term" value="F:transferase activity"/>
    <property type="evidence" value="ECO:0007669"/>
    <property type="project" value="UniProtKB-KW"/>
</dbReference>
<reference evidence="1 2" key="1">
    <citation type="journal article" date="2012" name="Stand. Genomic Sci.">
        <title>Complete genome sequence of the melanogenic marine bacterium Marinomonas mediterranea type strain (MMB-1(T)).</title>
        <authorList>
            <person name="Lucas-Elio P."/>
            <person name="Goodwin L."/>
            <person name="Woyke T."/>
            <person name="Pitluck S."/>
            <person name="Nolan M."/>
            <person name="Kyrpides N.C."/>
            <person name="Detter J.C."/>
            <person name="Copeland A."/>
            <person name="Teshima H."/>
            <person name="Bruce D."/>
            <person name="Detter C."/>
            <person name="Tapia R."/>
            <person name="Han S."/>
            <person name="Land M.L."/>
            <person name="Ivanova N."/>
            <person name="Mikhailova N."/>
            <person name="Johnston A.W."/>
            <person name="Sanchez-Amat A."/>
        </authorList>
    </citation>
    <scope>NUCLEOTIDE SEQUENCE [LARGE SCALE GENOMIC DNA]</scope>
    <source>
        <strain evidence="2">ATCC 700492 / JCM 21426 / NBRC 103028 / MMB-1</strain>
    </source>
</reference>
<keyword evidence="2" id="KW-1185">Reference proteome</keyword>
<dbReference type="HOGENOM" id="CLU_104078_0_0_6"/>